<evidence type="ECO:0000256" key="2">
    <source>
        <dbReference type="ARBA" id="ARBA00022670"/>
    </source>
</evidence>
<dbReference type="InterPro" id="IPR050131">
    <property type="entry name" value="Peptidase_S8_subtilisin-like"/>
</dbReference>
<comment type="caution">
    <text evidence="10">The sequence shown here is derived from an EMBL/GenBank/DDBJ whole genome shotgun (WGS) entry which is preliminary data.</text>
</comment>
<evidence type="ECO:0000256" key="4">
    <source>
        <dbReference type="ARBA" id="ARBA00022825"/>
    </source>
</evidence>
<evidence type="ECO:0000256" key="5">
    <source>
        <dbReference type="PROSITE-ProRule" id="PRU01240"/>
    </source>
</evidence>
<protein>
    <submittedName>
        <fullName evidence="10">Type VII secretion-associated serine protease mycosin</fullName>
    </submittedName>
</protein>
<feature type="compositionally biased region" description="Pro residues" evidence="6">
    <location>
        <begin position="359"/>
        <end position="373"/>
    </location>
</feature>
<gene>
    <name evidence="10" type="ORF">J2Y69_002022</name>
</gene>
<dbReference type="GO" id="GO:0006508">
    <property type="term" value="P:proteolysis"/>
    <property type="evidence" value="ECO:0007669"/>
    <property type="project" value="UniProtKB-KW"/>
</dbReference>
<accession>A0ABU1SCU6</accession>
<keyword evidence="7" id="KW-0472">Membrane</keyword>
<dbReference type="InterPro" id="IPR022398">
    <property type="entry name" value="Peptidase_S8_His-AS"/>
</dbReference>
<dbReference type="PANTHER" id="PTHR43806">
    <property type="entry name" value="PEPTIDASE S8"/>
    <property type="match status" value="1"/>
</dbReference>
<dbReference type="Gene3D" id="3.40.50.200">
    <property type="entry name" value="Peptidase S8/S53 domain"/>
    <property type="match status" value="1"/>
</dbReference>
<keyword evidence="3 5" id="KW-0378">Hydrolase</keyword>
<keyword evidence="2 5" id="KW-0645">Protease</keyword>
<dbReference type="PANTHER" id="PTHR43806:SF11">
    <property type="entry name" value="CEREVISIN-RELATED"/>
    <property type="match status" value="1"/>
</dbReference>
<evidence type="ECO:0000256" key="6">
    <source>
        <dbReference type="SAM" id="MobiDB-lite"/>
    </source>
</evidence>
<organism evidence="10 11">
    <name type="scientific">Microbacterium resistens</name>
    <dbReference type="NCBI Taxonomy" id="156977"/>
    <lineage>
        <taxon>Bacteria</taxon>
        <taxon>Bacillati</taxon>
        <taxon>Actinomycetota</taxon>
        <taxon>Actinomycetes</taxon>
        <taxon>Micrococcales</taxon>
        <taxon>Microbacteriaceae</taxon>
        <taxon>Microbacterium</taxon>
    </lineage>
</organism>
<evidence type="ECO:0000313" key="10">
    <source>
        <dbReference type="EMBL" id="MDR6867419.1"/>
    </source>
</evidence>
<dbReference type="InterPro" id="IPR000209">
    <property type="entry name" value="Peptidase_S8/S53_dom"/>
</dbReference>
<proteinExistence type="inferred from homology"/>
<evidence type="ECO:0000256" key="3">
    <source>
        <dbReference type="ARBA" id="ARBA00022801"/>
    </source>
</evidence>
<dbReference type="Pfam" id="PF00082">
    <property type="entry name" value="Peptidase_S8"/>
    <property type="match status" value="1"/>
</dbReference>
<evidence type="ECO:0000259" key="9">
    <source>
        <dbReference type="Pfam" id="PF00082"/>
    </source>
</evidence>
<feature type="region of interest" description="Disordered" evidence="6">
    <location>
        <begin position="359"/>
        <end position="381"/>
    </location>
</feature>
<dbReference type="InterPro" id="IPR015500">
    <property type="entry name" value="Peptidase_S8_subtilisin-rel"/>
</dbReference>
<dbReference type="EMBL" id="JAVDUM010000008">
    <property type="protein sequence ID" value="MDR6867419.1"/>
    <property type="molecule type" value="Genomic_DNA"/>
</dbReference>
<dbReference type="PROSITE" id="PS00137">
    <property type="entry name" value="SUBTILASE_HIS"/>
    <property type="match status" value="1"/>
</dbReference>
<feature type="signal peptide" evidence="8">
    <location>
        <begin position="1"/>
        <end position="21"/>
    </location>
</feature>
<dbReference type="InterPro" id="IPR036852">
    <property type="entry name" value="Peptidase_S8/S53_dom_sf"/>
</dbReference>
<dbReference type="SUPFAM" id="SSF52743">
    <property type="entry name" value="Subtilisin-like"/>
    <property type="match status" value="1"/>
</dbReference>
<sequence>MTKLTTTVGSTALALSLTINAVGSATITREPTPSPMPVIDTVRAAEYWLESTHVRDAWQVTKGAGQLIAVLDTGIGRGPAFDGVVAGTDVSGIGAPDGRTPVGVKDREHGTLVASVAAGRPGPDDTGMIGVAPDAELLAISVDFPGTTSPVPFTQQVADGIVWAVDNGADVINLSFTTNTRDWDPLWDDAFLYAYEHDVVVVTAAGNRGGGTNVVGAPATIPGVLAVAGVDRNGAASREASTQGITIGVSAPSEHLIGITSGGSVEDWNGTSGAAPIVSGIVALVRAAHPELDAGQVIDRVLSTADPVGTGGELDPIYGRGIVNAYNAVTADIPAASTNPADQLEEWIRLHRRARVDPVPLPTDTPVAIPPLPRPDRVAETSPLLPDRDTLLYGTLPLIAFTMPAIMIGLGVTAATRRIRLGREQHRQTRDGRKDALG</sequence>
<dbReference type="GO" id="GO:0008233">
    <property type="term" value="F:peptidase activity"/>
    <property type="evidence" value="ECO:0007669"/>
    <property type="project" value="UniProtKB-KW"/>
</dbReference>
<reference evidence="10 11" key="1">
    <citation type="submission" date="2023-07" db="EMBL/GenBank/DDBJ databases">
        <title>Sorghum-associated microbial communities from plants grown in Nebraska, USA.</title>
        <authorList>
            <person name="Schachtman D."/>
        </authorList>
    </citation>
    <scope>NUCLEOTIDE SEQUENCE [LARGE SCALE GENOMIC DNA]</scope>
    <source>
        <strain evidence="10 11">2980</strain>
    </source>
</reference>
<dbReference type="PROSITE" id="PS00138">
    <property type="entry name" value="SUBTILASE_SER"/>
    <property type="match status" value="1"/>
</dbReference>
<name>A0ABU1SCU6_9MICO</name>
<evidence type="ECO:0000313" key="11">
    <source>
        <dbReference type="Proteomes" id="UP001259347"/>
    </source>
</evidence>
<dbReference type="Proteomes" id="UP001259347">
    <property type="component" value="Unassembled WGS sequence"/>
</dbReference>
<feature type="domain" description="Peptidase S8/S53" evidence="9">
    <location>
        <begin position="63"/>
        <end position="321"/>
    </location>
</feature>
<dbReference type="PROSITE" id="PS51892">
    <property type="entry name" value="SUBTILASE"/>
    <property type="match status" value="1"/>
</dbReference>
<keyword evidence="11" id="KW-1185">Reference proteome</keyword>
<dbReference type="RefSeq" id="WP_310020201.1">
    <property type="nucleotide sequence ID" value="NZ_JAVDUM010000008.1"/>
</dbReference>
<feature type="transmembrane region" description="Helical" evidence="7">
    <location>
        <begin position="391"/>
        <end position="415"/>
    </location>
</feature>
<evidence type="ECO:0000256" key="7">
    <source>
        <dbReference type="SAM" id="Phobius"/>
    </source>
</evidence>
<dbReference type="PRINTS" id="PR00723">
    <property type="entry name" value="SUBTILISIN"/>
</dbReference>
<keyword evidence="7" id="KW-1133">Transmembrane helix</keyword>
<feature type="chain" id="PRO_5045134987" evidence="8">
    <location>
        <begin position="22"/>
        <end position="438"/>
    </location>
</feature>
<evidence type="ECO:0000256" key="1">
    <source>
        <dbReference type="ARBA" id="ARBA00011073"/>
    </source>
</evidence>
<keyword evidence="4 5" id="KW-0720">Serine protease</keyword>
<evidence type="ECO:0000256" key="8">
    <source>
        <dbReference type="SAM" id="SignalP"/>
    </source>
</evidence>
<comment type="similarity">
    <text evidence="1 5">Belongs to the peptidase S8 family.</text>
</comment>
<keyword evidence="8" id="KW-0732">Signal</keyword>
<feature type="active site" description="Charge relay system" evidence="5">
    <location>
        <position position="72"/>
    </location>
</feature>
<feature type="active site" description="Charge relay system" evidence="5">
    <location>
        <position position="109"/>
    </location>
</feature>
<feature type="active site" description="Charge relay system" evidence="5">
    <location>
        <position position="272"/>
    </location>
</feature>
<dbReference type="InterPro" id="IPR023828">
    <property type="entry name" value="Peptidase_S8_Ser-AS"/>
</dbReference>
<keyword evidence="7" id="KW-0812">Transmembrane</keyword>